<reference evidence="12" key="3">
    <citation type="submission" date="2011-05" db="EMBL/GenBank/DDBJ databases">
        <title>Complete sequence of Methylomonas methanica MC09.</title>
        <authorList>
            <consortium name="US DOE Joint Genome Institute"/>
            <person name="Lucas S."/>
            <person name="Han J."/>
            <person name="Lapidus A."/>
            <person name="Cheng J.-F."/>
            <person name="Goodwin L."/>
            <person name="Pitluck S."/>
            <person name="Peters L."/>
            <person name="Mikhailova N."/>
            <person name="Teshima H."/>
            <person name="Han C."/>
            <person name="Tapia R."/>
            <person name="Land M."/>
            <person name="Hauser L."/>
            <person name="Kyrpides N."/>
            <person name="Ivanova N."/>
            <person name="Pagani I."/>
            <person name="Stein L."/>
            <person name="Woyke T."/>
        </authorList>
    </citation>
    <scope>NUCLEOTIDE SEQUENCE [LARGE SCALE GENOMIC DNA]</scope>
    <source>
        <strain evidence="12">MC09</strain>
    </source>
</reference>
<evidence type="ECO:0000256" key="6">
    <source>
        <dbReference type="ARBA" id="ARBA00037589"/>
    </source>
</evidence>
<evidence type="ECO:0000259" key="10">
    <source>
        <dbReference type="Pfam" id="PF02602"/>
    </source>
</evidence>
<evidence type="ECO:0000256" key="5">
    <source>
        <dbReference type="ARBA" id="ARBA00023244"/>
    </source>
</evidence>
<dbReference type="Pfam" id="PF02602">
    <property type="entry name" value="HEM4"/>
    <property type="match status" value="1"/>
</dbReference>
<comment type="pathway">
    <text evidence="1 9">Porphyrin-containing compound metabolism; protoporphyrin-IX biosynthesis; coproporphyrinogen-III from 5-aminolevulinate: step 3/4.</text>
</comment>
<comment type="catalytic activity">
    <reaction evidence="8 9">
        <text>hydroxymethylbilane = uroporphyrinogen III + H2O</text>
        <dbReference type="Rhea" id="RHEA:18965"/>
        <dbReference type="ChEBI" id="CHEBI:15377"/>
        <dbReference type="ChEBI" id="CHEBI:57308"/>
        <dbReference type="ChEBI" id="CHEBI:57845"/>
        <dbReference type="EC" id="4.2.1.75"/>
    </reaction>
</comment>
<comment type="function">
    <text evidence="6 9">Catalyzes cyclization of the linear tetrapyrrole, hydroxymethylbilane, to the macrocyclic uroporphyrinogen III.</text>
</comment>
<evidence type="ECO:0000256" key="3">
    <source>
        <dbReference type="ARBA" id="ARBA00013109"/>
    </source>
</evidence>
<organism evidence="11 12">
    <name type="scientific">Methylomonas methanica (strain DSM 25384 / MC09)</name>
    <dbReference type="NCBI Taxonomy" id="857087"/>
    <lineage>
        <taxon>Bacteria</taxon>
        <taxon>Pseudomonadati</taxon>
        <taxon>Pseudomonadota</taxon>
        <taxon>Gammaproteobacteria</taxon>
        <taxon>Methylococcales</taxon>
        <taxon>Methylococcaceae</taxon>
        <taxon>Methylomonas</taxon>
    </lineage>
</organism>
<dbReference type="GO" id="GO:0004852">
    <property type="term" value="F:uroporphyrinogen-III synthase activity"/>
    <property type="evidence" value="ECO:0007669"/>
    <property type="project" value="UniProtKB-UniRule"/>
</dbReference>
<name>G0A0G1_METMM</name>
<dbReference type="HOGENOM" id="CLU_011276_9_4_6"/>
<dbReference type="KEGG" id="mmt:Metme_4114"/>
<dbReference type="SUPFAM" id="SSF69618">
    <property type="entry name" value="HemD-like"/>
    <property type="match status" value="1"/>
</dbReference>
<dbReference type="InterPro" id="IPR003754">
    <property type="entry name" value="4pyrrol_synth_uPrphyn_synth"/>
</dbReference>
<evidence type="ECO:0000256" key="9">
    <source>
        <dbReference type="RuleBase" id="RU366031"/>
    </source>
</evidence>
<dbReference type="GO" id="GO:0006780">
    <property type="term" value="P:uroporphyrinogen III biosynthetic process"/>
    <property type="evidence" value="ECO:0007669"/>
    <property type="project" value="UniProtKB-UniRule"/>
</dbReference>
<dbReference type="Gene3D" id="3.40.50.10090">
    <property type="match status" value="2"/>
</dbReference>
<keyword evidence="5 9" id="KW-0627">Porphyrin biosynthesis</keyword>
<sequence length="260" mass="27920">MTLSLRGATVLVTRPAAQADTLCRLIAQADGRALRFPTLEIQPIDVDNALIEKALTCNWLIFTSSNAVDFALKAFGGKMAGAMAVKLAAVGQATASALQKAGLQVTCVPKTEFSSEGLLAQPAMQQVSGQRIVIVRGMGGREKLEHTLRGRGAEVAYLEVYRRCRPDIKCDELIQSLRNQQLNAITITSGEALQNLLTMLDPAAANLLRKQPLIVVSDRIRQLALELGFDQVAVSPQPTDAAILETLTTLLNGENSGRSN</sequence>
<feature type="domain" description="Tetrapyrrole biosynthesis uroporphyrinogen III synthase" evidence="10">
    <location>
        <begin position="22"/>
        <end position="244"/>
    </location>
</feature>
<dbReference type="AlphaFoldDB" id="G0A0G1"/>
<dbReference type="Proteomes" id="UP000008888">
    <property type="component" value="Chromosome"/>
</dbReference>
<reference key="2">
    <citation type="submission" date="2011-05" db="EMBL/GenBank/DDBJ databases">
        <title>Complete genome sequence of the aerobic marine methanotroph Methylomonas methanica MC09.</title>
        <authorList>
            <person name="Boden R."/>
            <person name="Cunliffe M."/>
            <person name="Scanlan J."/>
            <person name="Moussard H."/>
            <person name="Kits K.D."/>
            <person name="Klotz M."/>
            <person name="Jetten M."/>
            <person name="Vuilleumier S."/>
            <person name="Han J."/>
            <person name="Peters L."/>
            <person name="Mikhailova N."/>
            <person name="Teshima H."/>
            <person name="Tapia R."/>
            <person name="Kyrpides N."/>
            <person name="Ivanova N."/>
            <person name="Pagani I."/>
            <person name="Cheng J.-F."/>
            <person name="Goodwin L."/>
            <person name="Han C."/>
            <person name="Hauser L."/>
            <person name="Land M."/>
            <person name="Lapidus A."/>
            <person name="Lucas S."/>
            <person name="Pitluck S."/>
            <person name="Woyke T."/>
            <person name="Stein L.Y."/>
            <person name="Murrell C."/>
        </authorList>
    </citation>
    <scope>NUCLEOTIDE SEQUENCE</scope>
    <source>
        <strain>MC09</strain>
    </source>
</reference>
<dbReference type="InterPro" id="IPR036108">
    <property type="entry name" value="4pyrrol_syn_uPrphyn_synt_sf"/>
</dbReference>
<dbReference type="UniPathway" id="UPA00251">
    <property type="reaction ID" value="UER00320"/>
</dbReference>
<proteinExistence type="inferred from homology"/>
<dbReference type="RefSeq" id="WP_013820683.1">
    <property type="nucleotide sequence ID" value="NC_015572.1"/>
</dbReference>
<dbReference type="CDD" id="cd06578">
    <property type="entry name" value="HemD"/>
    <property type="match status" value="1"/>
</dbReference>
<dbReference type="EC" id="4.2.1.75" evidence="3 9"/>
<evidence type="ECO:0000256" key="7">
    <source>
        <dbReference type="ARBA" id="ARBA00040167"/>
    </source>
</evidence>
<evidence type="ECO:0000256" key="1">
    <source>
        <dbReference type="ARBA" id="ARBA00004772"/>
    </source>
</evidence>
<keyword evidence="4 9" id="KW-0456">Lyase</keyword>
<dbReference type="eggNOG" id="COG1587">
    <property type="taxonomic scope" value="Bacteria"/>
</dbReference>
<dbReference type="OrthoDB" id="9787650at2"/>
<evidence type="ECO:0000256" key="8">
    <source>
        <dbReference type="ARBA" id="ARBA00048617"/>
    </source>
</evidence>
<keyword evidence="12" id="KW-1185">Reference proteome</keyword>
<reference evidence="11 12" key="1">
    <citation type="journal article" date="2011" name="J. Bacteriol.">
        <title>Complete Genome Sequence of the Aerobic Marine Methanotroph Methylomonas methanica MC09.</title>
        <authorList>
            <person name="Boden R."/>
            <person name="Cunliffe M."/>
            <person name="Scanlan J."/>
            <person name="Moussard H."/>
            <person name="Kits K.D."/>
            <person name="Klotz M.G."/>
            <person name="Jetten M.S."/>
            <person name="Vuilleumier S."/>
            <person name="Han J."/>
            <person name="Peters L."/>
            <person name="Mikhailova N."/>
            <person name="Teshima H."/>
            <person name="Tapia R."/>
            <person name="Kyrpides N."/>
            <person name="Ivanova N."/>
            <person name="Pagani I."/>
            <person name="Cheng J.F."/>
            <person name="Goodwin L."/>
            <person name="Han C."/>
            <person name="Hauser L."/>
            <person name="Land M.L."/>
            <person name="Lapidus A."/>
            <person name="Lucas S."/>
            <person name="Pitluck S."/>
            <person name="Woyke T."/>
            <person name="Stein L."/>
            <person name="Murrell J.C."/>
        </authorList>
    </citation>
    <scope>NUCLEOTIDE SEQUENCE [LARGE SCALE GENOMIC DNA]</scope>
    <source>
        <strain evidence="11 12">MC09</strain>
    </source>
</reference>
<comment type="similarity">
    <text evidence="2 9">Belongs to the uroporphyrinogen-III synthase family.</text>
</comment>
<evidence type="ECO:0000313" key="12">
    <source>
        <dbReference type="Proteomes" id="UP000008888"/>
    </source>
</evidence>
<dbReference type="EMBL" id="CP002738">
    <property type="protein sequence ID" value="AEG02467.1"/>
    <property type="molecule type" value="Genomic_DNA"/>
</dbReference>
<evidence type="ECO:0000256" key="4">
    <source>
        <dbReference type="ARBA" id="ARBA00023239"/>
    </source>
</evidence>
<evidence type="ECO:0000256" key="2">
    <source>
        <dbReference type="ARBA" id="ARBA00008133"/>
    </source>
</evidence>
<evidence type="ECO:0000313" key="11">
    <source>
        <dbReference type="EMBL" id="AEG02467.1"/>
    </source>
</evidence>
<accession>G0A0G1</accession>
<dbReference type="PANTHER" id="PTHR38042">
    <property type="entry name" value="UROPORPHYRINOGEN-III SYNTHASE, CHLOROPLASTIC"/>
    <property type="match status" value="1"/>
</dbReference>
<gene>
    <name evidence="11" type="ordered locus">Metme_4114</name>
</gene>
<dbReference type="PANTHER" id="PTHR38042:SF1">
    <property type="entry name" value="UROPORPHYRINOGEN-III SYNTHASE, CHLOROPLASTIC"/>
    <property type="match status" value="1"/>
</dbReference>
<dbReference type="InterPro" id="IPR039793">
    <property type="entry name" value="UROS/Hem4"/>
</dbReference>
<dbReference type="GO" id="GO:0006782">
    <property type="term" value="P:protoporphyrinogen IX biosynthetic process"/>
    <property type="evidence" value="ECO:0007669"/>
    <property type="project" value="UniProtKB-UniRule"/>
</dbReference>
<protein>
    <recommendedName>
        <fullName evidence="7 9">Uroporphyrinogen-III synthase</fullName>
        <ecNumber evidence="3 9">4.2.1.75</ecNumber>
    </recommendedName>
</protein>
<dbReference type="STRING" id="857087.Metme_4114"/>